<dbReference type="Proteomes" id="UP000432350">
    <property type="component" value="Unassembled WGS sequence"/>
</dbReference>
<dbReference type="GO" id="GO:0003700">
    <property type="term" value="F:DNA-binding transcription factor activity"/>
    <property type="evidence" value="ECO:0007669"/>
    <property type="project" value="InterPro"/>
</dbReference>
<dbReference type="GeneID" id="97179636"/>
<keyword evidence="1" id="KW-0805">Transcription regulation</keyword>
<keyword evidence="2 5" id="KW-0238">DNA-binding</keyword>
<dbReference type="Gene3D" id="1.10.10.60">
    <property type="entry name" value="Homeodomain-like"/>
    <property type="match status" value="1"/>
</dbReference>
<evidence type="ECO:0000256" key="2">
    <source>
        <dbReference type="ARBA" id="ARBA00023125"/>
    </source>
</evidence>
<dbReference type="SUPFAM" id="SSF46689">
    <property type="entry name" value="Homeodomain-like"/>
    <property type="match status" value="1"/>
</dbReference>
<accession>A0A2X2JFS8</accession>
<dbReference type="EMBL" id="UAUU01000011">
    <property type="protein sequence ID" value="SPZ92738.1"/>
    <property type="molecule type" value="Genomic_DNA"/>
</dbReference>
<gene>
    <name evidence="5" type="ORF">NCTC11343_04725</name>
    <name evidence="6" type="ORF">SPHINGO8BC_90457</name>
</gene>
<evidence type="ECO:0000259" key="4">
    <source>
        <dbReference type="PROSITE" id="PS01124"/>
    </source>
</evidence>
<keyword evidence="3" id="KW-0804">Transcription</keyword>
<reference evidence="5 7" key="1">
    <citation type="submission" date="2018-06" db="EMBL/GenBank/DDBJ databases">
        <authorList>
            <consortium name="Pathogen Informatics"/>
            <person name="Doyle S."/>
        </authorList>
    </citation>
    <scope>NUCLEOTIDE SEQUENCE [LARGE SCALE GENOMIC DNA]</scope>
    <source>
        <strain evidence="5 7">NCTC11343</strain>
    </source>
</reference>
<evidence type="ECO:0000256" key="1">
    <source>
        <dbReference type="ARBA" id="ARBA00023015"/>
    </source>
</evidence>
<proteinExistence type="predicted"/>
<dbReference type="InterPro" id="IPR009057">
    <property type="entry name" value="Homeodomain-like_sf"/>
</dbReference>
<sequence length="288" mass="32854">MVIRKEKLDFLKLEDIDSTSQGIVIMPIAAFLQAKANQNTLHLRSFYTLLFINSGELSMVADQSVQIIAAHDIISINSNCVCSFHAGSSVEGYSVLFTASFLMESQNTAVRNFFHFLRSRCKHAFVLSKEDIISCLHIVSLMETAYNSVKLSAHGVLSRYLTMLLQILGRQIVVDHVAAKQEEDDDKIRSFESLVDSHYAQQRYPSFYAEQLNISINYLNRICRKNRSTSCGTIIRGRILLEAERLLYHTFKTVKEIAFELGFENVPYFSTFFKANKGMSPEEFRKNC</sequence>
<dbReference type="PANTHER" id="PTHR43280">
    <property type="entry name" value="ARAC-FAMILY TRANSCRIPTIONAL REGULATOR"/>
    <property type="match status" value="1"/>
</dbReference>
<evidence type="ECO:0000313" key="5">
    <source>
        <dbReference type="EMBL" id="SPZ92738.1"/>
    </source>
</evidence>
<dbReference type="RefSeq" id="WP_070568102.1">
    <property type="nucleotide sequence ID" value="NZ_CP068089.1"/>
</dbReference>
<organism evidence="5 7">
    <name type="scientific">Sphingobacterium multivorum</name>
    <dbReference type="NCBI Taxonomy" id="28454"/>
    <lineage>
        <taxon>Bacteria</taxon>
        <taxon>Pseudomonadati</taxon>
        <taxon>Bacteroidota</taxon>
        <taxon>Sphingobacteriia</taxon>
        <taxon>Sphingobacteriales</taxon>
        <taxon>Sphingobacteriaceae</taxon>
        <taxon>Sphingobacterium</taxon>
    </lineage>
</organism>
<dbReference type="InterPro" id="IPR018060">
    <property type="entry name" value="HTH_AraC"/>
</dbReference>
<dbReference type="PRINTS" id="PR00032">
    <property type="entry name" value="HTHARAC"/>
</dbReference>
<dbReference type="Proteomes" id="UP000251241">
    <property type="component" value="Unassembled WGS sequence"/>
</dbReference>
<evidence type="ECO:0000313" key="6">
    <source>
        <dbReference type="EMBL" id="VXD08330.1"/>
    </source>
</evidence>
<evidence type="ECO:0000256" key="3">
    <source>
        <dbReference type="ARBA" id="ARBA00023163"/>
    </source>
</evidence>
<reference evidence="6 8" key="2">
    <citation type="submission" date="2019-10" db="EMBL/GenBank/DDBJ databases">
        <authorList>
            <person name="Karimi E."/>
        </authorList>
    </citation>
    <scope>NUCLEOTIDE SEQUENCE [LARGE SCALE GENOMIC DNA]</scope>
    <source>
        <strain evidence="6 8">Sphingobacterium sp. 8BC</strain>
    </source>
</reference>
<evidence type="ECO:0000313" key="8">
    <source>
        <dbReference type="Proteomes" id="UP000432350"/>
    </source>
</evidence>
<dbReference type="EMBL" id="CABWMV010000028">
    <property type="protein sequence ID" value="VXD08330.1"/>
    <property type="molecule type" value="Genomic_DNA"/>
</dbReference>
<dbReference type="SMART" id="SM00342">
    <property type="entry name" value="HTH_ARAC"/>
    <property type="match status" value="1"/>
</dbReference>
<name>A0A2X2JFS8_SPHMU</name>
<dbReference type="PANTHER" id="PTHR43280:SF32">
    <property type="entry name" value="TRANSCRIPTIONAL REGULATORY PROTEIN"/>
    <property type="match status" value="1"/>
</dbReference>
<dbReference type="AlphaFoldDB" id="A0A2X2JFS8"/>
<feature type="domain" description="HTH araC/xylS-type" evidence="4">
    <location>
        <begin position="189"/>
        <end position="287"/>
    </location>
</feature>
<dbReference type="GO" id="GO:0043565">
    <property type="term" value="F:sequence-specific DNA binding"/>
    <property type="evidence" value="ECO:0007669"/>
    <property type="project" value="InterPro"/>
</dbReference>
<accession>A0A654DR55</accession>
<evidence type="ECO:0000313" key="7">
    <source>
        <dbReference type="Proteomes" id="UP000251241"/>
    </source>
</evidence>
<dbReference type="Pfam" id="PF12833">
    <property type="entry name" value="HTH_18"/>
    <property type="match status" value="1"/>
</dbReference>
<protein>
    <submittedName>
        <fullName evidence="5">DNA-binding transcriptional activator FeaR</fullName>
    </submittedName>
</protein>
<dbReference type="InterPro" id="IPR020449">
    <property type="entry name" value="Tscrpt_reg_AraC-type_HTH"/>
</dbReference>
<dbReference type="PROSITE" id="PS01124">
    <property type="entry name" value="HTH_ARAC_FAMILY_2"/>
    <property type="match status" value="1"/>
</dbReference>